<evidence type="ECO:0000313" key="1">
    <source>
        <dbReference type="EMBL" id="EEX77044.1"/>
    </source>
</evidence>
<gene>
    <name evidence="1" type="ORF">SELSPUOL_01566</name>
</gene>
<comment type="caution">
    <text evidence="1">The sequence shown here is derived from an EMBL/GenBank/DDBJ whole genome shotgun (WGS) entry which is preliminary data.</text>
</comment>
<organism evidence="1 2">
    <name type="scientific">Selenomonas sputigena (strain ATCC 35185 / DSM 20758 / CCUG 44933 / VPI D19B-28)</name>
    <dbReference type="NCBI Taxonomy" id="546271"/>
    <lineage>
        <taxon>Bacteria</taxon>
        <taxon>Bacillati</taxon>
        <taxon>Bacillota</taxon>
        <taxon>Negativicutes</taxon>
        <taxon>Selenomonadales</taxon>
        <taxon>Selenomonadaceae</taxon>
        <taxon>Selenomonas</taxon>
    </lineage>
</organism>
<dbReference type="EMBL" id="ACKP02000030">
    <property type="protein sequence ID" value="EEX77044.1"/>
    <property type="molecule type" value="Genomic_DNA"/>
</dbReference>
<dbReference type="AlphaFoldDB" id="C9LVS2"/>
<dbReference type="Proteomes" id="UP000003505">
    <property type="component" value="Unassembled WGS sequence"/>
</dbReference>
<accession>C9LVS2</accession>
<sequence length="58" mass="6617">MSYYTISRAIATRNVGGFGCNKKCPARMQDEARTFVSGLFESIIVERRHFCVSKKCDH</sequence>
<evidence type="ECO:0000313" key="2">
    <source>
        <dbReference type="Proteomes" id="UP000003505"/>
    </source>
</evidence>
<protein>
    <submittedName>
        <fullName evidence="1">Uncharacterized protein</fullName>
    </submittedName>
</protein>
<reference evidence="1 2" key="1">
    <citation type="submission" date="2009-09" db="EMBL/GenBank/DDBJ databases">
        <authorList>
            <person name="Weinstock G."/>
            <person name="Sodergren E."/>
            <person name="Clifton S."/>
            <person name="Fulton L."/>
            <person name="Fulton B."/>
            <person name="Courtney L."/>
            <person name="Fronick C."/>
            <person name="Harrison M."/>
            <person name="Strong C."/>
            <person name="Farmer C."/>
            <person name="Delahaunty K."/>
            <person name="Markovic C."/>
            <person name="Hall O."/>
            <person name="Minx P."/>
            <person name="Tomlinson C."/>
            <person name="Mitreva M."/>
            <person name="Nelson J."/>
            <person name="Hou S."/>
            <person name="Wollam A."/>
            <person name="Pepin K.H."/>
            <person name="Johnson M."/>
            <person name="Bhonagiri V."/>
            <person name="Nash W.E."/>
            <person name="Warren W."/>
            <person name="Chinwalla A."/>
            <person name="Mardis E.R."/>
            <person name="Wilson R.K."/>
        </authorList>
    </citation>
    <scope>NUCLEOTIDE SEQUENCE [LARGE SCALE GENOMIC DNA]</scope>
    <source>
        <strain evidence="2">ATCC 35185 / DSM 20758 / VPI D19B-28</strain>
    </source>
</reference>
<name>C9LVS2_SELS3</name>
<proteinExistence type="predicted"/>